<protein>
    <submittedName>
        <fullName evidence="1">Uncharacterized protein</fullName>
    </submittedName>
</protein>
<dbReference type="RefSeq" id="WP_168052486.1">
    <property type="nucleotide sequence ID" value="NZ_JAATJR010000006.1"/>
</dbReference>
<accession>A0ABX1F4Q0</accession>
<evidence type="ECO:0000313" key="2">
    <source>
        <dbReference type="Proteomes" id="UP000765160"/>
    </source>
</evidence>
<sequence>MPAVYEHIHFRKQKKMAGRYRAALTQAIAELAVAAPTTDQVKLSRNLRNAVYTACQMHDQAQLVQEVYFKTVPGSARCAGDADWCIFYAMDIHNPASNVQLLMLGRIAGVRLEAFFDFRISEEDAIAFDGASVPATDNTVDMNYRDTVLSNHGNKHFGVDRGANQYDIGASAEVRYRIVRGMEEKAAAHGVMLGSEAYFMFDRRVGYEGTKGNAGAACVCIRVDTPGLPTQHSHPIPTTGVGSHDAKLKDAIRQLTVKGEVGLPYLVQMAKYLTIIGARRLMFTNLRADKALYGVHRPPECVYWAW</sequence>
<reference evidence="1 2" key="1">
    <citation type="submission" date="2020-03" db="EMBL/GenBank/DDBJ databases">
        <title>Roseomonas selenitidurans sp. nov. isolated from soil.</title>
        <authorList>
            <person name="Liu H."/>
        </authorList>
    </citation>
    <scope>NUCLEOTIDE SEQUENCE [LARGE SCALE GENOMIC DNA]</scope>
    <source>
        <strain evidence="1 2">JCM 15073</strain>
    </source>
</reference>
<evidence type="ECO:0000313" key="1">
    <source>
        <dbReference type="EMBL" id="NKE47303.1"/>
    </source>
</evidence>
<dbReference type="EMBL" id="JAAVTX010000006">
    <property type="protein sequence ID" value="NKE47303.1"/>
    <property type="molecule type" value="Genomic_DNA"/>
</dbReference>
<gene>
    <name evidence="1" type="ORF">HB662_21175</name>
</gene>
<comment type="caution">
    <text evidence="1">The sequence shown here is derived from an EMBL/GenBank/DDBJ whole genome shotgun (WGS) entry which is preliminary data.</text>
</comment>
<dbReference type="Proteomes" id="UP000765160">
    <property type="component" value="Unassembled WGS sequence"/>
</dbReference>
<name>A0ABX1F4Q0_9PROT</name>
<organism evidence="1 2">
    <name type="scientific">Falsiroseomonas frigidaquae</name>
    <dbReference type="NCBI Taxonomy" id="487318"/>
    <lineage>
        <taxon>Bacteria</taxon>
        <taxon>Pseudomonadati</taxon>
        <taxon>Pseudomonadota</taxon>
        <taxon>Alphaproteobacteria</taxon>
        <taxon>Acetobacterales</taxon>
        <taxon>Roseomonadaceae</taxon>
        <taxon>Falsiroseomonas</taxon>
    </lineage>
</organism>
<proteinExistence type="predicted"/>
<keyword evidence="2" id="KW-1185">Reference proteome</keyword>